<comment type="caution">
    <text evidence="2">The sequence shown here is derived from an EMBL/GenBank/DDBJ whole genome shotgun (WGS) entry which is preliminary data.</text>
</comment>
<dbReference type="AlphaFoldDB" id="A0AB74AAN3"/>
<dbReference type="Proteomes" id="UP000267978">
    <property type="component" value="Unassembled WGS sequence"/>
</dbReference>
<accession>A0AB74AAN3</accession>
<evidence type="ECO:0000256" key="1">
    <source>
        <dbReference type="SAM" id="Phobius"/>
    </source>
</evidence>
<proteinExistence type="predicted"/>
<keyword evidence="1" id="KW-0812">Transmembrane</keyword>
<keyword evidence="1" id="KW-0472">Membrane</keyword>
<sequence length="49" mass="5665">MAYQRFFYHPVSLWLIMLLPASLMTWTLFWREASIRSGIAASSAVLFLA</sequence>
<keyword evidence="1" id="KW-1133">Transmembrane helix</keyword>
<reference evidence="2 3" key="1">
    <citation type="submission" date="2018-08" db="EMBL/GenBank/DDBJ databases">
        <title>Recombination of ecologically and evolutionarily significant loci maintains genetic cohesion in the Pseudomonas syringae species complex.</title>
        <authorList>
            <person name="Dillon M."/>
            <person name="Thakur S."/>
            <person name="Almeida R.N.D."/>
            <person name="Weir B.S."/>
            <person name="Guttman D.S."/>
        </authorList>
    </citation>
    <scope>NUCLEOTIDE SEQUENCE [LARGE SCALE GENOMIC DNA]</scope>
    <source>
        <strain evidence="2 3">ICMP 3946</strain>
    </source>
</reference>
<protein>
    <submittedName>
        <fullName evidence="2">Uncharacterized protein</fullName>
    </submittedName>
</protein>
<feature type="transmembrane region" description="Helical" evidence="1">
    <location>
        <begin position="6"/>
        <end position="29"/>
    </location>
</feature>
<dbReference type="EMBL" id="RBNO01000029">
    <property type="protein sequence ID" value="RML27946.1"/>
    <property type="molecule type" value="Genomic_DNA"/>
</dbReference>
<gene>
    <name evidence="2" type="ORF">ALQ98_01152</name>
</gene>
<organism evidence="2 3">
    <name type="scientific">Pseudomonas syringae pv. lapsa</name>
    <dbReference type="NCBI Taxonomy" id="199201"/>
    <lineage>
        <taxon>Bacteria</taxon>
        <taxon>Pseudomonadati</taxon>
        <taxon>Pseudomonadota</taxon>
        <taxon>Gammaproteobacteria</taxon>
        <taxon>Pseudomonadales</taxon>
        <taxon>Pseudomonadaceae</taxon>
        <taxon>Pseudomonas</taxon>
        <taxon>Pseudomonas syringae</taxon>
    </lineage>
</organism>
<evidence type="ECO:0000313" key="2">
    <source>
        <dbReference type="EMBL" id="RML27946.1"/>
    </source>
</evidence>
<evidence type="ECO:0000313" key="3">
    <source>
        <dbReference type="Proteomes" id="UP000267978"/>
    </source>
</evidence>
<name>A0AB74AAN3_PSESX</name>